<evidence type="ECO:0000313" key="2">
    <source>
        <dbReference type="Proteomes" id="UP001177943"/>
    </source>
</evidence>
<dbReference type="AlphaFoldDB" id="A0AA95L2Y2"/>
<accession>A0AA95L2Y2</accession>
<protein>
    <submittedName>
        <fullName evidence="1">Uncharacterized protein</fullName>
    </submittedName>
</protein>
<dbReference type="Proteomes" id="UP001177943">
    <property type="component" value="Chromosome"/>
</dbReference>
<dbReference type="RefSeq" id="WP_283927593.1">
    <property type="nucleotide sequence ID" value="NZ_CP126084.1"/>
</dbReference>
<evidence type="ECO:0000313" key="1">
    <source>
        <dbReference type="EMBL" id="WHX50532.1"/>
    </source>
</evidence>
<proteinExistence type="predicted"/>
<gene>
    <name evidence="1" type="ORF">QNH46_07755</name>
</gene>
<dbReference type="KEGG" id="pwn:QNH46_07755"/>
<dbReference type="EMBL" id="CP126084">
    <property type="protein sequence ID" value="WHX50532.1"/>
    <property type="molecule type" value="Genomic_DNA"/>
</dbReference>
<name>A0AA95L2Y2_9BACL</name>
<reference evidence="1" key="1">
    <citation type="submission" date="2023-05" db="EMBL/GenBank/DDBJ databases">
        <title>Comparative genomics of Bacillaceae isolates and their secondary metabolite potential.</title>
        <authorList>
            <person name="Song L."/>
            <person name="Nielsen L.J."/>
            <person name="Mohite O."/>
            <person name="Xu X."/>
            <person name="Weber T."/>
            <person name="Kovacs A.T."/>
        </authorList>
    </citation>
    <scope>NUCLEOTIDE SEQUENCE</scope>
    <source>
        <strain evidence="1">B2_4</strain>
    </source>
</reference>
<sequence length="172" mass="20466">MGHWFYITPEEYAEAEKYGVRPDMLDRRVRQQGWNKQRAMTTPPRKLTNRLYWKAEAEKNGINYDTFMSRVNRGWTMERAATQPLQTPEEIRQQALHATEHVRVYPKKYVLLAENNGIPYATFHHRVKYCGWDYERAATEPVWSRHQIGRLGAQRLREREGDWAAQIFGKRG</sequence>
<organism evidence="1 2">
    <name type="scientific">Paenibacillus woosongensis</name>
    <dbReference type="NCBI Taxonomy" id="307580"/>
    <lineage>
        <taxon>Bacteria</taxon>
        <taxon>Bacillati</taxon>
        <taxon>Bacillota</taxon>
        <taxon>Bacilli</taxon>
        <taxon>Bacillales</taxon>
        <taxon>Paenibacillaceae</taxon>
        <taxon>Paenibacillus</taxon>
    </lineage>
</organism>